<comment type="caution">
    <text evidence="2">The sequence shown here is derived from an EMBL/GenBank/DDBJ whole genome shotgun (WGS) entry which is preliminary data.</text>
</comment>
<reference evidence="2 3" key="1">
    <citation type="submission" date="2020-08" db="EMBL/GenBank/DDBJ databases">
        <title>Genomic Encyclopedia of Type Strains, Phase IV (KMG-V): Genome sequencing to study the core and pangenomes of soil and plant-associated prokaryotes.</title>
        <authorList>
            <person name="Whitman W."/>
        </authorList>
    </citation>
    <scope>NUCLEOTIDE SEQUENCE [LARGE SCALE GENOMIC DNA]</scope>
    <source>
        <strain evidence="2 3">M2T3</strain>
    </source>
</reference>
<name>A0A7X0J1L5_9SPHI</name>
<feature type="signal peptide" evidence="1">
    <location>
        <begin position="1"/>
        <end position="21"/>
    </location>
</feature>
<dbReference type="EMBL" id="JACHCC010000003">
    <property type="protein sequence ID" value="MBB6499363.1"/>
    <property type="molecule type" value="Genomic_DNA"/>
</dbReference>
<sequence>MRNLSLLFALFSLITACTNQAANSFVNYQDTVSILNCVFNDPGFQTIVTPQTQTLMMVKNKYTHDNWPERIGHFNIVYNQQPDVLISKNHFLYSIENFEVNKQEATLSILCLNKKMLLTYSVIKKDKSWEVKTFKYK</sequence>
<evidence type="ECO:0000256" key="1">
    <source>
        <dbReference type="SAM" id="SignalP"/>
    </source>
</evidence>
<evidence type="ECO:0000313" key="3">
    <source>
        <dbReference type="Proteomes" id="UP000521017"/>
    </source>
</evidence>
<organism evidence="2 3">
    <name type="scientific">Pedobacter cryoconitis</name>
    <dbReference type="NCBI Taxonomy" id="188932"/>
    <lineage>
        <taxon>Bacteria</taxon>
        <taxon>Pseudomonadati</taxon>
        <taxon>Bacteroidota</taxon>
        <taxon>Sphingobacteriia</taxon>
        <taxon>Sphingobacteriales</taxon>
        <taxon>Sphingobacteriaceae</taxon>
        <taxon>Pedobacter</taxon>
    </lineage>
</organism>
<dbReference type="PROSITE" id="PS51257">
    <property type="entry name" value="PROKAR_LIPOPROTEIN"/>
    <property type="match status" value="1"/>
</dbReference>
<dbReference type="AlphaFoldDB" id="A0A7X0J1L5"/>
<dbReference type="RefSeq" id="WP_184624088.1">
    <property type="nucleotide sequence ID" value="NZ_JACHCC010000003.1"/>
</dbReference>
<evidence type="ECO:0008006" key="4">
    <source>
        <dbReference type="Google" id="ProtNLM"/>
    </source>
</evidence>
<dbReference type="Proteomes" id="UP000521017">
    <property type="component" value="Unassembled WGS sequence"/>
</dbReference>
<proteinExistence type="predicted"/>
<feature type="chain" id="PRO_5030978404" description="Lipoprotein" evidence="1">
    <location>
        <begin position="22"/>
        <end position="137"/>
    </location>
</feature>
<keyword evidence="1" id="KW-0732">Signal</keyword>
<gene>
    <name evidence="2" type="ORF">HDF25_001504</name>
</gene>
<protein>
    <recommendedName>
        <fullName evidence="4">Lipoprotein</fullName>
    </recommendedName>
</protein>
<accession>A0A7X0J1L5</accession>
<evidence type="ECO:0000313" key="2">
    <source>
        <dbReference type="EMBL" id="MBB6499363.1"/>
    </source>
</evidence>